<proteinExistence type="predicted"/>
<protein>
    <submittedName>
        <fullName evidence="1">Uncharacterized protein</fullName>
    </submittedName>
</protein>
<keyword evidence="2" id="KW-1185">Reference proteome</keyword>
<name>A0AA36I7J7_9DINO</name>
<organism evidence="1 2">
    <name type="scientific">Effrenium voratum</name>
    <dbReference type="NCBI Taxonomy" id="2562239"/>
    <lineage>
        <taxon>Eukaryota</taxon>
        <taxon>Sar</taxon>
        <taxon>Alveolata</taxon>
        <taxon>Dinophyceae</taxon>
        <taxon>Suessiales</taxon>
        <taxon>Symbiodiniaceae</taxon>
        <taxon>Effrenium</taxon>
    </lineage>
</organism>
<accession>A0AA36I7J7</accession>
<dbReference type="AlphaFoldDB" id="A0AA36I7J7"/>
<evidence type="ECO:0000313" key="1">
    <source>
        <dbReference type="EMBL" id="CAJ1382536.1"/>
    </source>
</evidence>
<evidence type="ECO:0000313" key="2">
    <source>
        <dbReference type="Proteomes" id="UP001178507"/>
    </source>
</evidence>
<dbReference type="EMBL" id="CAUJNA010000913">
    <property type="protein sequence ID" value="CAJ1382536.1"/>
    <property type="molecule type" value="Genomic_DNA"/>
</dbReference>
<dbReference type="Proteomes" id="UP001178507">
    <property type="component" value="Unassembled WGS sequence"/>
</dbReference>
<gene>
    <name evidence="1" type="ORF">EVOR1521_LOCUS9896</name>
</gene>
<reference evidence="1" key="1">
    <citation type="submission" date="2023-08" db="EMBL/GenBank/DDBJ databases">
        <authorList>
            <person name="Chen Y."/>
            <person name="Shah S."/>
            <person name="Dougan E. K."/>
            <person name="Thang M."/>
            <person name="Chan C."/>
        </authorList>
    </citation>
    <scope>NUCLEOTIDE SEQUENCE</scope>
</reference>
<sequence length="410" mass="46019">MLAIGHTFIQDDQGFAELLVEGATVSLTRRPWPLKVLRPAEDAKAFACALRAFECPVLLEIMSRGPLIFSADPEGRLQGDSGASSDEDDGPMIKLETIAMNRQMLESWIPWEAFGVAPSQIAVVLALQATFHWVGDGLDHLAALLLLTDGTLLAVAGRLEEAARDISYDNRITFSSHSAKTAEQMWKELPNFTNSLFGPVTRRLEWSREEAARHEVPIGPPQVAVQVVTPAWTTAEHLTKWEEENGMIVRGRGEARFPARPWCRFVGCDHPAFAAMAEIREVEDSWRRAASRVSRDLPIEEGLQDFLALLEDRTPRLRKDKLSEVCKRVEEEARRRTLEHLPVCLDRIGRYALEDPGAEFRRLYARAAGDWEEDREKQETPVWEVVLGRTYFGTADSGWVDEFLATAGAT</sequence>
<comment type="caution">
    <text evidence="1">The sequence shown here is derived from an EMBL/GenBank/DDBJ whole genome shotgun (WGS) entry which is preliminary data.</text>
</comment>